<dbReference type="RefSeq" id="XP_031892701.2">
    <property type="nucleotide sequence ID" value="XM_032021478.2"/>
</dbReference>
<dbReference type="PANTHER" id="PTHR43477">
    <property type="entry name" value="DIHYDROANTICAPSIN 7-DEHYDROGENASE"/>
    <property type="match status" value="1"/>
</dbReference>
<dbReference type="AlphaFoldDB" id="A0A7J6IZS7"/>
<keyword evidence="4" id="KW-0732">Signal</keyword>
<dbReference type="Gene3D" id="3.40.50.720">
    <property type="entry name" value="NAD(P)-binding Rossmann-like Domain"/>
    <property type="match status" value="1"/>
</dbReference>
<comment type="similarity">
    <text evidence="1">Belongs to the short-chain dehydrogenases/reductases (SDR) family.</text>
</comment>
<dbReference type="EMBL" id="ANPB02000006">
    <property type="protein sequence ID" value="KAF4481411.1"/>
    <property type="molecule type" value="Genomic_DNA"/>
</dbReference>
<name>A0A7J6IZS7_COLFN</name>
<dbReference type="CDD" id="cd05233">
    <property type="entry name" value="SDR_c"/>
    <property type="match status" value="1"/>
</dbReference>
<dbReference type="InParanoid" id="A0A7J6IZS7"/>
<feature type="chain" id="PRO_5029811116" evidence="4">
    <location>
        <begin position="16"/>
        <end position="665"/>
    </location>
</feature>
<dbReference type="Proteomes" id="UP000011096">
    <property type="component" value="Unassembled WGS sequence"/>
</dbReference>
<dbReference type="InterPro" id="IPR057571">
    <property type="entry name" value="SDR_PhqE-like"/>
</dbReference>
<proteinExistence type="inferred from homology"/>
<organism evidence="5 6">
    <name type="scientific">Colletotrichum fructicola (strain Nara gc5)</name>
    <name type="common">Anthracnose fungus</name>
    <name type="synonym">Colletotrichum gloeosporioides (strain Nara gc5)</name>
    <dbReference type="NCBI Taxonomy" id="1213859"/>
    <lineage>
        <taxon>Eukaryota</taxon>
        <taxon>Fungi</taxon>
        <taxon>Dikarya</taxon>
        <taxon>Ascomycota</taxon>
        <taxon>Pezizomycotina</taxon>
        <taxon>Sordariomycetes</taxon>
        <taxon>Hypocreomycetidae</taxon>
        <taxon>Glomerellales</taxon>
        <taxon>Glomerellaceae</taxon>
        <taxon>Colletotrichum</taxon>
        <taxon>Colletotrichum gloeosporioides species complex</taxon>
    </lineage>
</organism>
<dbReference type="PRINTS" id="PR00081">
    <property type="entry name" value="GDHRDH"/>
</dbReference>
<keyword evidence="3" id="KW-0560">Oxidoreductase</keyword>
<evidence type="ECO:0000256" key="1">
    <source>
        <dbReference type="ARBA" id="ARBA00006484"/>
    </source>
</evidence>
<dbReference type="SUPFAM" id="SSF51735">
    <property type="entry name" value="NAD(P)-binding Rossmann-fold domains"/>
    <property type="match status" value="1"/>
</dbReference>
<evidence type="ECO:0000313" key="6">
    <source>
        <dbReference type="Proteomes" id="UP000011096"/>
    </source>
</evidence>
<reference evidence="5 6" key="1">
    <citation type="submission" date="2012-08" db="EMBL/GenBank/DDBJ databases">
        <authorList>
            <person name="Gan P.H.P."/>
            <person name="Ikeda K."/>
            <person name="Irieda H."/>
            <person name="Narusaka M."/>
            <person name="O'Connell R.J."/>
            <person name="Narusaka Y."/>
            <person name="Takano Y."/>
            <person name="Kubo Y."/>
            <person name="Shirasu K."/>
        </authorList>
    </citation>
    <scope>NUCLEOTIDE SEQUENCE [LARGE SCALE GENOMIC DNA]</scope>
    <source>
        <strain evidence="5 6">Nara gc5</strain>
    </source>
</reference>
<protein>
    <submittedName>
        <fullName evidence="5">Short-chain dehydrogenase/reductase ATR9</fullName>
    </submittedName>
</protein>
<keyword evidence="2" id="KW-0521">NADP</keyword>
<evidence type="ECO:0000256" key="4">
    <source>
        <dbReference type="SAM" id="SignalP"/>
    </source>
</evidence>
<dbReference type="InterPro" id="IPR036291">
    <property type="entry name" value="NAD(P)-bd_dom_sf"/>
</dbReference>
<feature type="signal peptide" evidence="4">
    <location>
        <begin position="1"/>
        <end position="15"/>
    </location>
</feature>
<accession>A0A7J6IZS7</accession>
<dbReference type="GO" id="GO:0016491">
    <property type="term" value="F:oxidoreductase activity"/>
    <property type="evidence" value="ECO:0007669"/>
    <property type="project" value="UniProtKB-KW"/>
</dbReference>
<dbReference type="OrthoDB" id="3006326at2759"/>
<dbReference type="InterPro" id="IPR002347">
    <property type="entry name" value="SDR_fam"/>
</dbReference>
<evidence type="ECO:0000313" key="5">
    <source>
        <dbReference type="EMBL" id="KAF4481411.1"/>
    </source>
</evidence>
<evidence type="ECO:0000256" key="2">
    <source>
        <dbReference type="ARBA" id="ARBA00022857"/>
    </source>
</evidence>
<dbReference type="PANTHER" id="PTHR43477:SF1">
    <property type="entry name" value="DIHYDROANTICAPSIN 7-DEHYDROGENASE"/>
    <property type="match status" value="1"/>
</dbReference>
<sequence length="665" mass="71881">MRSLFTATFATLATAQSTPWPSFGNWTETAGGYDFILSGPAKLGTKAMFELDRCHYVWNLLNERTNCDERAPSDATECMDQLFQRKTEIGDQGFLDMFEREIIEARQFWYEVNDKSELDKPETWKAVEARAVVSLPNITAWAFSAWSSSPRADAANNRENAEHYFKHSDFTTGSGVSRILEGWGGTITNFTIPNYSAALCAGRAMVRPLPEFLIKACGDKNLVDGKDTNFGVLNIAARDVDGASFGQPGERGIDIYASIWYGGAISEEHLEAERQHVIIEIVNMSLKAQQDIETGAFAVPAPPTSYDVGLHDLRFESRNADLPVCQTSIHSAVHPMDASLKGSSGDFVGIQHSRSTCKIHDTSTSRGLSTNKRSLLSLGFLFHEVYVRRCYGPGLNPALALTPSFQEMSIKYNKLAGKHVLVIGGSTGIGFGVAEAVLSAGASVTISSSSGSKLSKAVASLQATMPSSSSSQKIQSFTADLSGPDAEERLEGVFKQAGPIDHVVLTAADSLSLMMLQDLTPDKILAACQMRLVAPLMAIKVASRYLPKSNESSFIITSGSAAHKSTSGWSVVSYFTAGLQGMVKQLAVELKPLRVNAVAPGHVDTELWDHMSAEEKQAMVKGVEEAVPTGQFGRVEDVVEAYIWLLKDRNATGTVAATDGGSMVV</sequence>
<dbReference type="Pfam" id="PF23441">
    <property type="entry name" value="SDR"/>
    <property type="match status" value="1"/>
</dbReference>
<evidence type="ECO:0000256" key="3">
    <source>
        <dbReference type="ARBA" id="ARBA00023002"/>
    </source>
</evidence>
<comment type="caution">
    <text evidence="5">The sequence shown here is derived from an EMBL/GenBank/DDBJ whole genome shotgun (WGS) entry which is preliminary data.</text>
</comment>
<keyword evidence="6" id="KW-1185">Reference proteome</keyword>
<reference evidence="5 6" key="2">
    <citation type="submission" date="2020-04" db="EMBL/GenBank/DDBJ databases">
        <title>Genome sequencing and assembly of multiple isolates from the Colletotrichum gloeosporioides species complex.</title>
        <authorList>
            <person name="Gan P."/>
            <person name="Shirasu K."/>
        </authorList>
    </citation>
    <scope>NUCLEOTIDE SEQUENCE [LARGE SCALE GENOMIC DNA]</scope>
    <source>
        <strain evidence="5 6">Nara gc5</strain>
    </source>
</reference>
<gene>
    <name evidence="5" type="primary">ATR9-0</name>
    <name evidence="5" type="ORF">CGGC5_v010791</name>
</gene>
<dbReference type="GeneID" id="43605682"/>
<dbReference type="InterPro" id="IPR051122">
    <property type="entry name" value="SDR_DHRS6-like"/>
</dbReference>